<keyword evidence="3" id="KW-0238">DNA-binding</keyword>
<keyword evidence="4" id="KW-0804">Transcription</keyword>
<gene>
    <name evidence="6" type="ORF">HGG74_13975</name>
</gene>
<dbReference type="RefSeq" id="WP_168487292.1">
    <property type="nucleotide sequence ID" value="NZ_JAAZSQ010000014.1"/>
</dbReference>
<evidence type="ECO:0000313" key="6">
    <source>
        <dbReference type="EMBL" id="NKX55623.1"/>
    </source>
</evidence>
<reference evidence="6 7" key="1">
    <citation type="submission" date="2020-04" db="EMBL/GenBank/DDBJ databases">
        <title>Arthrobacter sp. nov.</title>
        <authorList>
            <person name="Liu S."/>
        </authorList>
    </citation>
    <scope>NUCLEOTIDE SEQUENCE [LARGE SCALE GENOMIC DNA]</scope>
    <source>
        <strain evidence="6 7">E918</strain>
    </source>
</reference>
<dbReference type="InterPro" id="IPR036390">
    <property type="entry name" value="WH_DNA-bd_sf"/>
</dbReference>
<dbReference type="Gene3D" id="1.10.10.10">
    <property type="entry name" value="Winged helix-like DNA-binding domain superfamily/Winged helix DNA-binding domain"/>
    <property type="match status" value="1"/>
</dbReference>
<comment type="caution">
    <text evidence="6">The sequence shown here is derived from an EMBL/GenBank/DDBJ whole genome shotgun (WGS) entry which is preliminary data.</text>
</comment>
<dbReference type="GO" id="GO:0003700">
    <property type="term" value="F:DNA-binding transcription factor activity"/>
    <property type="evidence" value="ECO:0007669"/>
    <property type="project" value="InterPro"/>
</dbReference>
<dbReference type="InterPro" id="IPR000847">
    <property type="entry name" value="LysR_HTH_N"/>
</dbReference>
<dbReference type="PANTHER" id="PTHR30419">
    <property type="entry name" value="HTH-TYPE TRANSCRIPTIONAL REGULATOR YBHD"/>
    <property type="match status" value="1"/>
</dbReference>
<sequence>MEIDPRRLRVLLAIARTGGVLAAADELRITPSAASQQLNKLEDETGHALVVRTPRGSVLTPAGLAMAEAAEEIERALNVARARMEGGAELTGIVRVGGFTSFLRTIVIPRLPEWRLQYPQLQIRIVEDDLPALMRLLRQRELDAVVVELDSATAEQRSLPAGMSEEPLLDEPWKLVVPSGALLATENLDLARLPLPWLGVEATAANASVIGRLRRATGAQVETVHQYQETLTALALVAAGEGVAVVPALALSRVVQDGVDVLDVPGLGTRRVVLRRFDRRRSISMPVDTVARLLRESVAAFDTLVVAPRPGSAGHAERRAPS</sequence>
<evidence type="ECO:0000256" key="4">
    <source>
        <dbReference type="ARBA" id="ARBA00023163"/>
    </source>
</evidence>
<proteinExistence type="inferred from homology"/>
<dbReference type="InterPro" id="IPR005119">
    <property type="entry name" value="LysR_subst-bd"/>
</dbReference>
<comment type="similarity">
    <text evidence="1">Belongs to the LysR transcriptional regulatory family.</text>
</comment>
<dbReference type="GO" id="GO:0003677">
    <property type="term" value="F:DNA binding"/>
    <property type="evidence" value="ECO:0007669"/>
    <property type="project" value="UniProtKB-KW"/>
</dbReference>
<dbReference type="Pfam" id="PF00126">
    <property type="entry name" value="HTH_1"/>
    <property type="match status" value="1"/>
</dbReference>
<evidence type="ECO:0000313" key="7">
    <source>
        <dbReference type="Proteomes" id="UP000544090"/>
    </source>
</evidence>
<dbReference type="Pfam" id="PF03466">
    <property type="entry name" value="LysR_substrate"/>
    <property type="match status" value="1"/>
</dbReference>
<feature type="domain" description="HTH lysR-type" evidence="5">
    <location>
        <begin position="3"/>
        <end position="60"/>
    </location>
</feature>
<dbReference type="Gene3D" id="3.40.190.10">
    <property type="entry name" value="Periplasmic binding protein-like II"/>
    <property type="match status" value="2"/>
</dbReference>
<keyword evidence="2" id="KW-0805">Transcription regulation</keyword>
<name>A0A7X6HGA6_9MICC</name>
<dbReference type="InterPro" id="IPR036388">
    <property type="entry name" value="WH-like_DNA-bd_sf"/>
</dbReference>
<dbReference type="EMBL" id="JAAZSQ010000014">
    <property type="protein sequence ID" value="NKX55623.1"/>
    <property type="molecule type" value="Genomic_DNA"/>
</dbReference>
<evidence type="ECO:0000256" key="3">
    <source>
        <dbReference type="ARBA" id="ARBA00023125"/>
    </source>
</evidence>
<dbReference type="SUPFAM" id="SSF53850">
    <property type="entry name" value="Periplasmic binding protein-like II"/>
    <property type="match status" value="1"/>
</dbReference>
<protein>
    <submittedName>
        <fullName evidence="6">LysR family transcriptional regulator</fullName>
    </submittedName>
</protein>
<dbReference type="GO" id="GO:0005829">
    <property type="term" value="C:cytosol"/>
    <property type="evidence" value="ECO:0007669"/>
    <property type="project" value="TreeGrafter"/>
</dbReference>
<dbReference type="Proteomes" id="UP000544090">
    <property type="component" value="Unassembled WGS sequence"/>
</dbReference>
<evidence type="ECO:0000259" key="5">
    <source>
        <dbReference type="PROSITE" id="PS50931"/>
    </source>
</evidence>
<evidence type="ECO:0000256" key="1">
    <source>
        <dbReference type="ARBA" id="ARBA00009437"/>
    </source>
</evidence>
<dbReference type="SUPFAM" id="SSF46785">
    <property type="entry name" value="Winged helix' DNA-binding domain"/>
    <property type="match status" value="1"/>
</dbReference>
<dbReference type="AlphaFoldDB" id="A0A7X6HGA6"/>
<keyword evidence="7" id="KW-1185">Reference proteome</keyword>
<organism evidence="6 7">
    <name type="scientific">Arthrobacter mobilis</name>
    <dbReference type="NCBI Taxonomy" id="2724944"/>
    <lineage>
        <taxon>Bacteria</taxon>
        <taxon>Bacillati</taxon>
        <taxon>Actinomycetota</taxon>
        <taxon>Actinomycetes</taxon>
        <taxon>Micrococcales</taxon>
        <taxon>Micrococcaceae</taxon>
        <taxon>Arthrobacter</taxon>
    </lineage>
</organism>
<dbReference type="PROSITE" id="PS50931">
    <property type="entry name" value="HTH_LYSR"/>
    <property type="match status" value="1"/>
</dbReference>
<dbReference type="InterPro" id="IPR050950">
    <property type="entry name" value="HTH-type_LysR_regulators"/>
</dbReference>
<accession>A0A7X6HGA6</accession>
<evidence type="ECO:0000256" key="2">
    <source>
        <dbReference type="ARBA" id="ARBA00023015"/>
    </source>
</evidence>